<proteinExistence type="predicted"/>
<protein>
    <recommendedName>
        <fullName evidence="6">Deacetylase PdaC domain-containing protein</fullName>
    </recommendedName>
</protein>
<dbReference type="Pfam" id="PF13739">
    <property type="entry name" value="PdaC"/>
    <property type="match status" value="1"/>
</dbReference>
<organism evidence="4 5">
    <name type="scientific">Flagellimonas flava</name>
    <dbReference type="NCBI Taxonomy" id="570519"/>
    <lineage>
        <taxon>Bacteria</taxon>
        <taxon>Pseudomonadati</taxon>
        <taxon>Bacteroidota</taxon>
        <taxon>Flavobacteriia</taxon>
        <taxon>Flavobacteriales</taxon>
        <taxon>Flavobacteriaceae</taxon>
        <taxon>Flagellimonas</taxon>
    </lineage>
</organism>
<evidence type="ECO:0000259" key="3">
    <source>
        <dbReference type="Pfam" id="PF13739"/>
    </source>
</evidence>
<dbReference type="Gene3D" id="3.30.565.40">
    <property type="entry name" value="Fervidobacterium nodosum Rt17-B1 like"/>
    <property type="match status" value="1"/>
</dbReference>
<dbReference type="InterPro" id="IPR025303">
    <property type="entry name" value="PdaC"/>
</dbReference>
<keyword evidence="5" id="KW-1185">Reference proteome</keyword>
<evidence type="ECO:0000256" key="1">
    <source>
        <dbReference type="SAM" id="SignalP"/>
    </source>
</evidence>
<dbReference type="STRING" id="570519.SAMN04488116_1670"/>
<gene>
    <name evidence="4" type="ORF">SAMN04488116_1670</name>
</gene>
<dbReference type="InterPro" id="IPR021729">
    <property type="entry name" value="DUF3298"/>
</dbReference>
<dbReference type="EMBL" id="FQWL01000002">
    <property type="protein sequence ID" value="SHG53951.1"/>
    <property type="molecule type" value="Genomic_DNA"/>
</dbReference>
<keyword evidence="1" id="KW-0732">Signal</keyword>
<dbReference type="RefSeq" id="WP_073178261.1">
    <property type="nucleotide sequence ID" value="NZ_FQWL01000002.1"/>
</dbReference>
<dbReference type="Gene3D" id="3.90.640.20">
    <property type="entry name" value="Heat-shock cognate protein, ATPase"/>
    <property type="match status" value="1"/>
</dbReference>
<evidence type="ECO:0000259" key="2">
    <source>
        <dbReference type="Pfam" id="PF11738"/>
    </source>
</evidence>
<evidence type="ECO:0000313" key="4">
    <source>
        <dbReference type="EMBL" id="SHG53951.1"/>
    </source>
</evidence>
<feature type="domain" description="DUF3298" evidence="2">
    <location>
        <begin position="166"/>
        <end position="234"/>
    </location>
</feature>
<dbReference type="OrthoDB" id="594879at2"/>
<sequence length="247" mass="27922">MKKSAFLLLILMLSLGCENGNKLTFAPSQVEGSDCSDCPKIEINLIQALDETALANAINTALEEEVIAILSFDEAETIDNLNKAISSFHRSYQELKEKFPDETVGWEAKIDAEVVYEDNDMLTIILNAYTFTGGAHGYSSTRLLNFDKIKGKEIENWELFDDEEGFRNFAEAKFRIQEDIPQDDNINATGFMFEGDTFRLAENLGYTEEGIQMIYNQYEIASYADGPKTMVLPFAEVNKYLKRPTKP</sequence>
<dbReference type="Proteomes" id="UP000184532">
    <property type="component" value="Unassembled WGS sequence"/>
</dbReference>
<feature type="signal peptide" evidence="1">
    <location>
        <begin position="1"/>
        <end position="19"/>
    </location>
</feature>
<reference evidence="5" key="1">
    <citation type="submission" date="2016-11" db="EMBL/GenBank/DDBJ databases">
        <authorList>
            <person name="Varghese N."/>
            <person name="Submissions S."/>
        </authorList>
    </citation>
    <scope>NUCLEOTIDE SEQUENCE [LARGE SCALE GENOMIC DNA]</scope>
    <source>
        <strain evidence="5">DSM 22638</strain>
    </source>
</reference>
<feature type="domain" description="Deacetylase PdaC" evidence="3">
    <location>
        <begin position="37"/>
        <end position="138"/>
    </location>
</feature>
<dbReference type="PROSITE" id="PS51257">
    <property type="entry name" value="PROKAR_LIPOPROTEIN"/>
    <property type="match status" value="1"/>
</dbReference>
<dbReference type="AlphaFoldDB" id="A0A1M5KMF6"/>
<evidence type="ECO:0008006" key="6">
    <source>
        <dbReference type="Google" id="ProtNLM"/>
    </source>
</evidence>
<accession>A0A1M5KMF6</accession>
<feature type="chain" id="PRO_5012635388" description="Deacetylase PdaC domain-containing protein" evidence="1">
    <location>
        <begin position="20"/>
        <end position="247"/>
    </location>
</feature>
<name>A0A1M5KMF6_9FLAO</name>
<dbReference type="InterPro" id="IPR037126">
    <property type="entry name" value="PdaC/RsiV-like_sf"/>
</dbReference>
<evidence type="ECO:0000313" key="5">
    <source>
        <dbReference type="Proteomes" id="UP000184532"/>
    </source>
</evidence>
<dbReference type="Pfam" id="PF11738">
    <property type="entry name" value="DUF3298"/>
    <property type="match status" value="1"/>
</dbReference>